<dbReference type="PANTHER" id="PTHR23339">
    <property type="entry name" value="TYROSINE SPECIFIC PROTEIN PHOSPHATASE AND DUAL SPECIFICITY PROTEIN PHOSPHATASE"/>
    <property type="match status" value="1"/>
</dbReference>
<dbReference type="GO" id="GO:0051321">
    <property type="term" value="P:meiotic cell cycle"/>
    <property type="evidence" value="ECO:0007669"/>
    <property type="project" value="UniProtKB-KW"/>
</dbReference>
<sequence length="799" mass="86926">MPPPSSSAAGPAQAVSSRHRAFPNPVAVFNERFCFTTLSQKDVEAHGRLPYAHPETGKSVLLFSLDEEMHYTPFSADHGPLNLAFTFRALIKIHDRLERTEARKKPLCLYTAPEPTRKSNMTLIAALFFLIVGRQAPWHAFRPIAPLEIMPFRDAGNGPMDYGLTVQDILYGVDKAMQHGLLDLVTFDQEAYQKYEQVDNGDLNLLGPFIPFASPIELTWIKAARAATKTVSSPGGTLRTTARQVTKAKVTSQAMKCVLEVFEKENVGLVVRLNDELYDRRHFVDMGMDHADMYFHDGSNPTDEIVREFIRLAEDTIERKKQKVAVHCKAGLGRTGVLIGAYLIYKYQFSAPEVIGYMRIVRPGMVVGPQQHYMMNNQMKWAGWAARDQLLRELAEETAAPEPFNPLATPPTEINPLLPANHSLSSSKRDHNLAGHEAIERLEEAQSRSTERSASSAIKPVMKGGDAVGQPRKTPARPQTRSTTRESLIEIAKSSAQNTPTRPVMPQTSEKTLRSPESAEVEITTTAPTENASGGSLRGTKRAAGRSAMQALKASPPRVTLAVPVSSLTRCSSNASISSVSSADNDPRPSKKRSPTSSPLARTGLSSPPLSREGSPATPDNSAEGDQMLVDEQLKQDGGQEASSAPSTPVARPRRISNKLRRRVISPSPSPAPPVETPSTPPPTSIPSTQEAVQALAGLATSPPVRSPPKRSFLPVRRNIANHNYLDPKSISYPHSAGSSQSYAATKIKSPEPAHVTMGVASIPKRQIALSKGLRTPPRITEMWGQLSKMGSSSPASGC</sequence>
<keyword evidence="8" id="KW-0498">Mitosis</keyword>
<protein>
    <recommendedName>
        <fullName evidence="4">protein-tyrosine-phosphatase</fullName>
        <ecNumber evidence="4">3.1.3.48</ecNumber>
    </recommendedName>
</protein>
<evidence type="ECO:0000256" key="12">
    <source>
        <dbReference type="ARBA" id="ARBA00023306"/>
    </source>
</evidence>
<dbReference type="GO" id="GO:0005737">
    <property type="term" value="C:cytoplasm"/>
    <property type="evidence" value="ECO:0007669"/>
    <property type="project" value="UniProtKB-SubCell"/>
</dbReference>
<dbReference type="OrthoDB" id="5632at2759"/>
<organism evidence="16 17">
    <name type="scientific">Kwoniella heveanensis BCC8398</name>
    <dbReference type="NCBI Taxonomy" id="1296120"/>
    <lineage>
        <taxon>Eukaryota</taxon>
        <taxon>Fungi</taxon>
        <taxon>Dikarya</taxon>
        <taxon>Basidiomycota</taxon>
        <taxon>Agaricomycotina</taxon>
        <taxon>Tremellomycetes</taxon>
        <taxon>Tremellales</taxon>
        <taxon>Cryptococcaceae</taxon>
        <taxon>Kwoniella</taxon>
    </lineage>
</organism>
<evidence type="ECO:0000313" key="17">
    <source>
        <dbReference type="Proteomes" id="UP000092666"/>
    </source>
</evidence>
<dbReference type="InterPro" id="IPR029021">
    <property type="entry name" value="Prot-tyrosine_phosphatase-like"/>
</dbReference>
<evidence type="ECO:0000256" key="11">
    <source>
        <dbReference type="ARBA" id="ARBA00023254"/>
    </source>
</evidence>
<comment type="subcellular location">
    <subcellularLocation>
        <location evidence="2">Cytoplasm</location>
    </subcellularLocation>
    <subcellularLocation>
        <location evidence="1">Nucleus</location>
    </subcellularLocation>
</comment>
<evidence type="ECO:0000256" key="2">
    <source>
        <dbReference type="ARBA" id="ARBA00004496"/>
    </source>
</evidence>
<reference evidence="17" key="2">
    <citation type="submission" date="2013-12" db="EMBL/GenBank/DDBJ databases">
        <title>Evolution of pathogenesis and genome organization in the Tremellales.</title>
        <authorList>
            <person name="Cuomo C."/>
            <person name="Litvintseva A."/>
            <person name="Heitman J."/>
            <person name="Chen Y."/>
            <person name="Sun S."/>
            <person name="Springer D."/>
            <person name="Dromer F."/>
            <person name="Young S."/>
            <person name="Zeng Q."/>
            <person name="Chapman S."/>
            <person name="Gujja S."/>
            <person name="Saif S."/>
            <person name="Birren B."/>
        </authorList>
    </citation>
    <scope>NUCLEOTIDE SEQUENCE [LARGE SCALE GENOMIC DNA]</scope>
    <source>
        <strain evidence="17">BCC8398</strain>
    </source>
</reference>
<evidence type="ECO:0000256" key="1">
    <source>
        <dbReference type="ARBA" id="ARBA00004123"/>
    </source>
</evidence>
<feature type="compositionally biased region" description="Polar residues" evidence="13">
    <location>
        <begin position="789"/>
        <end position="799"/>
    </location>
</feature>
<dbReference type="InterPro" id="IPR029260">
    <property type="entry name" value="DSPn"/>
</dbReference>
<dbReference type="InterPro" id="IPR003595">
    <property type="entry name" value="Tyr_Pase_cat"/>
</dbReference>
<evidence type="ECO:0000313" key="16">
    <source>
        <dbReference type="EMBL" id="OCF34884.1"/>
    </source>
</evidence>
<dbReference type="PROSITE" id="PS00383">
    <property type="entry name" value="TYR_PHOSPHATASE_1"/>
    <property type="match status" value="1"/>
</dbReference>
<dbReference type="GO" id="GO:0033554">
    <property type="term" value="P:cellular response to stress"/>
    <property type="evidence" value="ECO:0007669"/>
    <property type="project" value="UniProtKB-ARBA"/>
</dbReference>
<evidence type="ECO:0000256" key="9">
    <source>
        <dbReference type="ARBA" id="ARBA00022801"/>
    </source>
</evidence>
<feature type="region of interest" description="Disordered" evidence="13">
    <location>
        <begin position="770"/>
        <end position="799"/>
    </location>
</feature>
<keyword evidence="9" id="KW-0378">Hydrolase</keyword>
<evidence type="ECO:0000256" key="13">
    <source>
        <dbReference type="SAM" id="MobiDB-lite"/>
    </source>
</evidence>
<dbReference type="InterPro" id="IPR000387">
    <property type="entry name" value="Tyr_Pase_dom"/>
</dbReference>
<dbReference type="InterPro" id="IPR016130">
    <property type="entry name" value="Tyr_Pase_AS"/>
</dbReference>
<keyword evidence="10" id="KW-0539">Nucleus</keyword>
<dbReference type="Pfam" id="PF14671">
    <property type="entry name" value="DSPn"/>
    <property type="match status" value="1"/>
</dbReference>
<dbReference type="GO" id="GO:0032954">
    <property type="term" value="P:regulation of cytokinetic process"/>
    <property type="evidence" value="ECO:0007669"/>
    <property type="project" value="UniProtKB-ARBA"/>
</dbReference>
<dbReference type="GO" id="GO:0004725">
    <property type="term" value="F:protein tyrosine phosphatase activity"/>
    <property type="evidence" value="ECO:0007669"/>
    <property type="project" value="UniProtKB-EC"/>
</dbReference>
<dbReference type="Pfam" id="PF22785">
    <property type="entry name" value="Tc-R-P"/>
    <property type="match status" value="1"/>
</dbReference>
<evidence type="ECO:0000259" key="14">
    <source>
        <dbReference type="PROSITE" id="PS50054"/>
    </source>
</evidence>
<dbReference type="GO" id="GO:0005730">
    <property type="term" value="C:nucleolus"/>
    <property type="evidence" value="ECO:0007669"/>
    <property type="project" value="UniProtKB-ARBA"/>
</dbReference>
<keyword evidence="5" id="KW-0963">Cytoplasm</keyword>
<reference evidence="16 17" key="1">
    <citation type="submission" date="2013-07" db="EMBL/GenBank/DDBJ databases">
        <title>The Genome Sequence of Cryptococcus heveanensis BCC8398.</title>
        <authorList>
            <consortium name="The Broad Institute Genome Sequencing Platform"/>
            <person name="Cuomo C."/>
            <person name="Litvintseva A."/>
            <person name="Chen Y."/>
            <person name="Heitman J."/>
            <person name="Sun S."/>
            <person name="Springer D."/>
            <person name="Dromer F."/>
            <person name="Young S.K."/>
            <person name="Zeng Q."/>
            <person name="Gargeya S."/>
            <person name="Fitzgerald M."/>
            <person name="Abouelleil A."/>
            <person name="Alvarado L."/>
            <person name="Berlin A.M."/>
            <person name="Chapman S.B."/>
            <person name="Dewar J."/>
            <person name="Goldberg J."/>
            <person name="Griggs A."/>
            <person name="Gujja S."/>
            <person name="Hansen M."/>
            <person name="Howarth C."/>
            <person name="Imamovic A."/>
            <person name="Larimer J."/>
            <person name="McCowan C."/>
            <person name="Murphy C."/>
            <person name="Pearson M."/>
            <person name="Priest M."/>
            <person name="Roberts A."/>
            <person name="Saif S."/>
            <person name="Shea T."/>
            <person name="Sykes S."/>
            <person name="Wortman J."/>
            <person name="Nusbaum C."/>
            <person name="Birren B."/>
        </authorList>
    </citation>
    <scope>NUCLEOTIDE SEQUENCE [LARGE SCALE GENOMIC DNA]</scope>
    <source>
        <strain evidence="16 17">BCC8398</strain>
    </source>
</reference>
<dbReference type="InterPro" id="IPR020422">
    <property type="entry name" value="TYR_PHOSPHATASE_DUAL_dom"/>
</dbReference>
<keyword evidence="12" id="KW-0131">Cell cycle</keyword>
<evidence type="ECO:0000256" key="10">
    <source>
        <dbReference type="ARBA" id="ARBA00023242"/>
    </source>
</evidence>
<keyword evidence="17" id="KW-1185">Reference proteome</keyword>
<dbReference type="GO" id="GO:0005816">
    <property type="term" value="C:spindle pole body"/>
    <property type="evidence" value="ECO:0007669"/>
    <property type="project" value="UniProtKB-ARBA"/>
</dbReference>
<dbReference type="AlphaFoldDB" id="A0A1B9GV21"/>
<dbReference type="GO" id="GO:0007096">
    <property type="term" value="P:regulation of exit from mitosis"/>
    <property type="evidence" value="ECO:0007669"/>
    <property type="project" value="UniProtKB-ARBA"/>
</dbReference>
<evidence type="ECO:0000256" key="4">
    <source>
        <dbReference type="ARBA" id="ARBA00013064"/>
    </source>
</evidence>
<gene>
    <name evidence="16" type="ORF">I316_03431</name>
</gene>
<feature type="domain" description="Tyrosine specific protein phosphatases" evidence="15">
    <location>
        <begin position="307"/>
        <end position="373"/>
    </location>
</feature>
<feature type="compositionally biased region" description="Polar residues" evidence="13">
    <location>
        <begin position="523"/>
        <end position="534"/>
    </location>
</feature>
<evidence type="ECO:0000256" key="3">
    <source>
        <dbReference type="ARBA" id="ARBA00007315"/>
    </source>
</evidence>
<keyword evidence="6" id="KW-0597">Phosphoprotein</keyword>
<proteinExistence type="inferred from homology"/>
<dbReference type="PROSITE" id="PS50056">
    <property type="entry name" value="TYR_PHOSPHATASE_2"/>
    <property type="match status" value="1"/>
</dbReference>
<feature type="domain" description="Tyrosine-protein phosphatase" evidence="14">
    <location>
        <begin position="239"/>
        <end position="387"/>
    </location>
</feature>
<feature type="compositionally biased region" description="Basic and acidic residues" evidence="13">
    <location>
        <begin position="427"/>
        <end position="451"/>
    </location>
</feature>
<dbReference type="SMART" id="SM00404">
    <property type="entry name" value="PTPc_motif"/>
    <property type="match status" value="1"/>
</dbReference>
<name>A0A1B9GV21_9TREE</name>
<dbReference type="CDD" id="cd17657">
    <property type="entry name" value="CDC14_N"/>
    <property type="match status" value="1"/>
</dbReference>
<comment type="similarity">
    <text evidence="3">Belongs to the protein-tyrosine phosphatase family. Non-receptor class CDC14 subfamily.</text>
</comment>
<dbReference type="SMART" id="SM00195">
    <property type="entry name" value="DSPc"/>
    <property type="match status" value="1"/>
</dbReference>
<feature type="compositionally biased region" description="Low complexity" evidence="13">
    <location>
        <begin position="572"/>
        <end position="584"/>
    </location>
</feature>
<keyword evidence="7" id="KW-0132">Cell division</keyword>
<dbReference type="EMBL" id="KV700123">
    <property type="protein sequence ID" value="OCF34884.1"/>
    <property type="molecule type" value="Genomic_DNA"/>
</dbReference>
<feature type="region of interest" description="Disordered" evidence="13">
    <location>
        <begin position="402"/>
        <end position="688"/>
    </location>
</feature>
<evidence type="ECO:0000256" key="8">
    <source>
        <dbReference type="ARBA" id="ARBA00022776"/>
    </source>
</evidence>
<dbReference type="STRING" id="1296120.A0A1B9GV21"/>
<feature type="compositionally biased region" description="Pro residues" evidence="13">
    <location>
        <begin position="668"/>
        <end position="685"/>
    </location>
</feature>
<keyword evidence="11" id="KW-0469">Meiosis</keyword>
<feature type="compositionally biased region" description="Basic residues" evidence="13">
    <location>
        <begin position="652"/>
        <end position="664"/>
    </location>
</feature>
<dbReference type="FunFam" id="3.90.190.10:FF:000038">
    <property type="entry name" value="Tyrosine-protein phosphatase CDC14"/>
    <property type="match status" value="1"/>
</dbReference>
<evidence type="ECO:0000256" key="7">
    <source>
        <dbReference type="ARBA" id="ARBA00022618"/>
    </source>
</evidence>
<evidence type="ECO:0000256" key="5">
    <source>
        <dbReference type="ARBA" id="ARBA00022490"/>
    </source>
</evidence>
<accession>A0A1B9GV21</accession>
<evidence type="ECO:0000259" key="15">
    <source>
        <dbReference type="PROSITE" id="PS50056"/>
    </source>
</evidence>
<dbReference type="GO" id="GO:0051301">
    <property type="term" value="P:cell division"/>
    <property type="evidence" value="ECO:0007669"/>
    <property type="project" value="UniProtKB-KW"/>
</dbReference>
<feature type="compositionally biased region" description="Polar residues" evidence="13">
    <location>
        <begin position="494"/>
        <end position="510"/>
    </location>
</feature>
<dbReference type="EC" id="3.1.3.48" evidence="4"/>
<dbReference type="GO" id="GO:0000278">
    <property type="term" value="P:mitotic cell cycle"/>
    <property type="evidence" value="ECO:0007669"/>
    <property type="project" value="UniProtKB-ARBA"/>
</dbReference>
<dbReference type="SUPFAM" id="SSF52799">
    <property type="entry name" value="(Phosphotyrosine protein) phosphatases II"/>
    <property type="match status" value="2"/>
</dbReference>
<dbReference type="PROSITE" id="PS50054">
    <property type="entry name" value="TYR_PHOSPHATASE_DUAL"/>
    <property type="match status" value="1"/>
</dbReference>
<evidence type="ECO:0000256" key="6">
    <source>
        <dbReference type="ARBA" id="ARBA00022553"/>
    </source>
</evidence>
<dbReference type="Gene3D" id="3.90.190.10">
    <property type="entry name" value="Protein tyrosine phosphatase superfamily"/>
    <property type="match status" value="2"/>
</dbReference>
<dbReference type="InterPro" id="IPR050561">
    <property type="entry name" value="PTP"/>
</dbReference>
<dbReference type="Proteomes" id="UP000092666">
    <property type="component" value="Unassembled WGS sequence"/>
</dbReference>